<keyword evidence="4" id="KW-1133">Transmembrane helix</keyword>
<proteinExistence type="predicted"/>
<feature type="domain" description="GGDEF" evidence="5">
    <location>
        <begin position="207"/>
        <end position="338"/>
    </location>
</feature>
<dbReference type="GO" id="GO:0005886">
    <property type="term" value="C:plasma membrane"/>
    <property type="evidence" value="ECO:0007669"/>
    <property type="project" value="TreeGrafter"/>
</dbReference>
<evidence type="ECO:0000256" key="3">
    <source>
        <dbReference type="ARBA" id="ARBA00034247"/>
    </source>
</evidence>
<dbReference type="FunFam" id="3.30.70.270:FF:000001">
    <property type="entry name" value="Diguanylate cyclase domain protein"/>
    <property type="match status" value="1"/>
</dbReference>
<dbReference type="InterPro" id="IPR050469">
    <property type="entry name" value="Diguanylate_Cyclase"/>
</dbReference>
<dbReference type="PATRIC" id="fig|693.5.peg.1861"/>
<dbReference type="STRING" id="693.AKJ17_09100"/>
<evidence type="ECO:0000256" key="2">
    <source>
        <dbReference type="ARBA" id="ARBA00012528"/>
    </source>
</evidence>
<dbReference type="SUPFAM" id="SSF55073">
    <property type="entry name" value="Nucleotide cyclase"/>
    <property type="match status" value="1"/>
</dbReference>
<name>A0A0M0HN50_VIBNE</name>
<dbReference type="Proteomes" id="UP000037515">
    <property type="component" value="Unassembled WGS sequence"/>
</dbReference>
<feature type="transmembrane region" description="Helical" evidence="4">
    <location>
        <begin position="138"/>
        <end position="160"/>
    </location>
</feature>
<dbReference type="PANTHER" id="PTHR45138:SF9">
    <property type="entry name" value="DIGUANYLATE CYCLASE DGCM-RELATED"/>
    <property type="match status" value="1"/>
</dbReference>
<dbReference type="SMART" id="SM00267">
    <property type="entry name" value="GGDEF"/>
    <property type="match status" value="1"/>
</dbReference>
<feature type="transmembrane region" description="Helical" evidence="4">
    <location>
        <begin position="96"/>
        <end position="111"/>
    </location>
</feature>
<gene>
    <name evidence="6" type="ORF">AKJ17_09100</name>
</gene>
<dbReference type="PROSITE" id="PS50887">
    <property type="entry name" value="GGDEF"/>
    <property type="match status" value="1"/>
</dbReference>
<keyword evidence="7" id="KW-1185">Reference proteome</keyword>
<dbReference type="InterPro" id="IPR043128">
    <property type="entry name" value="Rev_trsase/Diguanyl_cyclase"/>
</dbReference>
<dbReference type="CDD" id="cd01949">
    <property type="entry name" value="GGDEF"/>
    <property type="match status" value="1"/>
</dbReference>
<dbReference type="RefSeq" id="WP_053395483.1">
    <property type="nucleotide sequence ID" value="NZ_LHPJ01000007.1"/>
</dbReference>
<comment type="caution">
    <text evidence="6">The sequence shown here is derived from an EMBL/GenBank/DDBJ whole genome shotgun (WGS) entry which is preliminary data.</text>
</comment>
<keyword evidence="4" id="KW-0812">Transmembrane</keyword>
<dbReference type="GO" id="GO:0052621">
    <property type="term" value="F:diguanylate cyclase activity"/>
    <property type="evidence" value="ECO:0007669"/>
    <property type="project" value="UniProtKB-EC"/>
</dbReference>
<dbReference type="OrthoDB" id="9812260at2"/>
<evidence type="ECO:0000313" key="6">
    <source>
        <dbReference type="EMBL" id="KOO03495.1"/>
    </source>
</evidence>
<dbReference type="PANTHER" id="PTHR45138">
    <property type="entry name" value="REGULATORY COMPONENTS OF SENSORY TRANSDUCTION SYSTEM"/>
    <property type="match status" value="1"/>
</dbReference>
<keyword evidence="4" id="KW-0472">Membrane</keyword>
<evidence type="ECO:0000313" key="7">
    <source>
        <dbReference type="Proteomes" id="UP000037515"/>
    </source>
</evidence>
<feature type="transmembrane region" description="Helical" evidence="4">
    <location>
        <begin position="16"/>
        <end position="36"/>
    </location>
</feature>
<reference evidence="7" key="1">
    <citation type="submission" date="2015-08" db="EMBL/GenBank/DDBJ databases">
        <title>Vibrio galatheae sp. nov., a novel member of the Vibrionaceae family isolated from the Solomon Islands.</title>
        <authorList>
            <person name="Giubergia S."/>
            <person name="Machado H."/>
            <person name="Mateiu R.V."/>
            <person name="Gram L."/>
        </authorList>
    </citation>
    <scope>NUCLEOTIDE SEQUENCE [LARGE SCALE GENOMIC DNA]</scope>
    <source>
        <strain evidence="7">DSM 19584</strain>
    </source>
</reference>
<dbReference type="NCBIfam" id="TIGR00254">
    <property type="entry name" value="GGDEF"/>
    <property type="match status" value="1"/>
</dbReference>
<organism evidence="6 7">
    <name type="scientific">Vibrio nereis</name>
    <dbReference type="NCBI Taxonomy" id="693"/>
    <lineage>
        <taxon>Bacteria</taxon>
        <taxon>Pseudomonadati</taxon>
        <taxon>Pseudomonadota</taxon>
        <taxon>Gammaproteobacteria</taxon>
        <taxon>Vibrionales</taxon>
        <taxon>Vibrionaceae</taxon>
        <taxon>Vibrio</taxon>
    </lineage>
</organism>
<feature type="transmembrane region" description="Helical" evidence="4">
    <location>
        <begin position="72"/>
        <end position="90"/>
    </location>
</feature>
<dbReference type="AlphaFoldDB" id="A0A0M0HN50"/>
<sequence>MELDIFNPSRLLRSTVLFWFSMLLSVVSLITAIVSISISSHIQLATIELAFSAFSVFIAYRSYHNHVPQPLSIAYVYMAIGVLYLATAAYPIEKGLFLWSFLCPVLFYLILGKRNGFLATSIGFICQFSLVLEKSSDIHSHSFIALNLNFLLAYAAVWLASHILEVKRKSSEASLGQLACRDALTGVYNRHALVHNFDRYRSESAKLPLSLLILDLDYFKQVNDMHGHDIGDKVLIQTAALIDSLSEEHLVYRIGGEEFCIALHNTDIHHATRKAEQIRESIERFRFNERDCPISLTTSIGVYQCDHYDNLESVLRQADKELYKAKKNGRNQIMVCNQSSIAAA</sequence>
<dbReference type="Pfam" id="PF00990">
    <property type="entry name" value="GGDEF"/>
    <property type="match status" value="1"/>
</dbReference>
<evidence type="ECO:0000256" key="4">
    <source>
        <dbReference type="SAM" id="Phobius"/>
    </source>
</evidence>
<feature type="transmembrane region" description="Helical" evidence="4">
    <location>
        <begin position="42"/>
        <end position="60"/>
    </location>
</feature>
<dbReference type="EC" id="2.7.7.65" evidence="2"/>
<dbReference type="InterPro" id="IPR048435">
    <property type="entry name" value="MASE6"/>
</dbReference>
<dbReference type="EMBL" id="LHPJ01000007">
    <property type="protein sequence ID" value="KOO03495.1"/>
    <property type="molecule type" value="Genomic_DNA"/>
</dbReference>
<evidence type="ECO:0000256" key="1">
    <source>
        <dbReference type="ARBA" id="ARBA00001946"/>
    </source>
</evidence>
<dbReference type="GO" id="GO:0043709">
    <property type="term" value="P:cell adhesion involved in single-species biofilm formation"/>
    <property type="evidence" value="ECO:0007669"/>
    <property type="project" value="TreeGrafter"/>
</dbReference>
<dbReference type="Gene3D" id="3.30.70.270">
    <property type="match status" value="1"/>
</dbReference>
<comment type="catalytic activity">
    <reaction evidence="3">
        <text>2 GTP = 3',3'-c-di-GMP + 2 diphosphate</text>
        <dbReference type="Rhea" id="RHEA:24898"/>
        <dbReference type="ChEBI" id="CHEBI:33019"/>
        <dbReference type="ChEBI" id="CHEBI:37565"/>
        <dbReference type="ChEBI" id="CHEBI:58805"/>
        <dbReference type="EC" id="2.7.7.65"/>
    </reaction>
</comment>
<dbReference type="InterPro" id="IPR029787">
    <property type="entry name" value="Nucleotide_cyclase"/>
</dbReference>
<evidence type="ECO:0000259" key="5">
    <source>
        <dbReference type="PROSITE" id="PS50887"/>
    </source>
</evidence>
<dbReference type="Pfam" id="PF20966">
    <property type="entry name" value="MASE6"/>
    <property type="match status" value="1"/>
</dbReference>
<comment type="cofactor">
    <cofactor evidence="1">
        <name>Mg(2+)</name>
        <dbReference type="ChEBI" id="CHEBI:18420"/>
    </cofactor>
</comment>
<dbReference type="InterPro" id="IPR000160">
    <property type="entry name" value="GGDEF_dom"/>
</dbReference>
<protein>
    <recommendedName>
        <fullName evidence="2">diguanylate cyclase</fullName>
        <ecNumber evidence="2">2.7.7.65</ecNumber>
    </recommendedName>
</protein>
<dbReference type="GO" id="GO:1902201">
    <property type="term" value="P:negative regulation of bacterial-type flagellum-dependent cell motility"/>
    <property type="evidence" value="ECO:0007669"/>
    <property type="project" value="TreeGrafter"/>
</dbReference>
<accession>A0A0M0HN50</accession>